<proteinExistence type="predicted"/>
<dbReference type="EMBL" id="FWXO01000008">
    <property type="protein sequence ID" value="SMC87900.1"/>
    <property type="molecule type" value="Genomic_DNA"/>
</dbReference>
<gene>
    <name evidence="1" type="ORF">SAMN05660703_3168</name>
</gene>
<protein>
    <submittedName>
        <fullName evidence="1">Uncharacterized protein</fullName>
    </submittedName>
</protein>
<reference evidence="1 2" key="1">
    <citation type="submission" date="2017-04" db="EMBL/GenBank/DDBJ databases">
        <authorList>
            <person name="Afonso C.L."/>
            <person name="Miller P.J."/>
            <person name="Scott M.A."/>
            <person name="Spackman E."/>
            <person name="Goraichik I."/>
            <person name="Dimitrov K.M."/>
            <person name="Suarez D.L."/>
            <person name="Swayne D.E."/>
        </authorList>
    </citation>
    <scope>NUCLEOTIDE SEQUENCE [LARGE SCALE GENOMIC DNA]</scope>
    <source>
        <strain evidence="1 2">DSM 21164</strain>
    </source>
</reference>
<accession>A0A1W2CRR3</accession>
<name>A0A1W2CRR3_9FLAO</name>
<dbReference type="Proteomes" id="UP000192360">
    <property type="component" value="Unassembled WGS sequence"/>
</dbReference>
<sequence length="128" mass="15166">MTQEDYLEKGKYIWQNFVPTSGQSEFVQGELLRAIEKLRDEAQRNGNGNFHKKCHGALITYLKKKLSDNKLFDKETIKKIKQDLDKLNNDRKPYLEDDIYDYICDRIVDWSIFYGEDVKHINNADLQC</sequence>
<evidence type="ECO:0000313" key="1">
    <source>
        <dbReference type="EMBL" id="SMC87900.1"/>
    </source>
</evidence>
<keyword evidence="2" id="KW-1185">Reference proteome</keyword>
<dbReference type="AlphaFoldDB" id="A0A1W2CRR3"/>
<evidence type="ECO:0000313" key="2">
    <source>
        <dbReference type="Proteomes" id="UP000192360"/>
    </source>
</evidence>
<dbReference type="STRING" id="504486.SAMN05660703_3168"/>
<organism evidence="1 2">
    <name type="scientific">Cellulophaga tyrosinoxydans</name>
    <dbReference type="NCBI Taxonomy" id="504486"/>
    <lineage>
        <taxon>Bacteria</taxon>
        <taxon>Pseudomonadati</taxon>
        <taxon>Bacteroidota</taxon>
        <taxon>Flavobacteriia</taxon>
        <taxon>Flavobacteriales</taxon>
        <taxon>Flavobacteriaceae</taxon>
        <taxon>Cellulophaga</taxon>
    </lineage>
</organism>